<name>A0AAW0GPQ0_9APHY</name>
<dbReference type="EMBL" id="JASBNA010000003">
    <property type="protein sequence ID" value="KAK7693034.1"/>
    <property type="molecule type" value="Genomic_DNA"/>
</dbReference>
<evidence type="ECO:0000313" key="3">
    <source>
        <dbReference type="Proteomes" id="UP001385951"/>
    </source>
</evidence>
<evidence type="ECO:0000256" key="1">
    <source>
        <dbReference type="SAM" id="MobiDB-lite"/>
    </source>
</evidence>
<accession>A0AAW0GPQ0</accession>
<comment type="caution">
    <text evidence="2">The sequence shown here is derived from an EMBL/GenBank/DDBJ whole genome shotgun (WGS) entry which is preliminary data.</text>
</comment>
<keyword evidence="3" id="KW-1185">Reference proteome</keyword>
<sequence length="695" mass="78431">MSIDTINLKHAFEKIVDLELSLGNPVWKPISEDTPKFWNDNRAQLEPLLRTGSWYVIIQYVQDMHNSKKTIKINERHSESSDVGFLKAAFCEPYKGMAAQALYEALTDDNCGFDGSSKHYGKFKAYIQGSGSGKSRTIMELTTKGVFVIYINLRSPMDVDNWPPRDDIIADILLGPVQTADEYEKLCCVFFAALFTTLEEFITAHALEDALSVWNELIGDELKRKKWFMDVQTQYRLKATVDQSLSDAKNKMILSLDTLVKKCPTYFRETHVPKLAIVFDEAHYLNPDKDSKFSRPHLLCRTISTYSHQSTDSIWVLFVSTSSRISDFAAPAFLYPSQRVSLSGARLCPPFITTGSDHFAPPLATSVDYDFAAWHNVIKFGRPLWLSLRHLGLKGLVALGRNKLTNSPNASSDYSNDTYLCVLAQRFGLDLCIGHPDAGVHVENAIAGHMRTCTGVTPDRWWMFSTYPSEPFLSHVAATVLYGEAFLSDALQVLTRKLASGMLDIGQVGELTSRMLLLLARDAVLNQLIPPRPSPPSSPPNKVQPRGSEGGIHDPDEPLNYCKEIQLLEWFEMLFGVQFFPEHDKVKVEDVFKDAYVNLSHWVGLKENICEATCEHWNPSQWLLRHYQRGCAIQCTHNQPQIDKIGPIMFKDDAKRPIEQCMSAWVVSDKARKSSNKNSLNLIQLDAVLALRLKP</sequence>
<gene>
    <name evidence="2" type="ORF">QCA50_002599</name>
</gene>
<dbReference type="PANTHER" id="PTHR33266:SF1">
    <property type="entry name" value="F-BOX DOMAIN-CONTAINING PROTEIN"/>
    <property type="match status" value="1"/>
</dbReference>
<dbReference type="AlphaFoldDB" id="A0AAW0GPQ0"/>
<organism evidence="2 3">
    <name type="scientific">Cerrena zonata</name>
    <dbReference type="NCBI Taxonomy" id="2478898"/>
    <lineage>
        <taxon>Eukaryota</taxon>
        <taxon>Fungi</taxon>
        <taxon>Dikarya</taxon>
        <taxon>Basidiomycota</taxon>
        <taxon>Agaricomycotina</taxon>
        <taxon>Agaricomycetes</taxon>
        <taxon>Polyporales</taxon>
        <taxon>Cerrenaceae</taxon>
        <taxon>Cerrena</taxon>
    </lineage>
</organism>
<proteinExistence type="predicted"/>
<dbReference type="PANTHER" id="PTHR33266">
    <property type="entry name" value="CHROMOSOME 15, WHOLE GENOME SHOTGUN SEQUENCE"/>
    <property type="match status" value="1"/>
</dbReference>
<dbReference type="Proteomes" id="UP001385951">
    <property type="component" value="Unassembled WGS sequence"/>
</dbReference>
<feature type="compositionally biased region" description="Pro residues" evidence="1">
    <location>
        <begin position="530"/>
        <end position="539"/>
    </location>
</feature>
<evidence type="ECO:0000313" key="2">
    <source>
        <dbReference type="EMBL" id="KAK7693034.1"/>
    </source>
</evidence>
<feature type="region of interest" description="Disordered" evidence="1">
    <location>
        <begin position="529"/>
        <end position="557"/>
    </location>
</feature>
<reference evidence="2 3" key="1">
    <citation type="submission" date="2022-09" db="EMBL/GenBank/DDBJ databases">
        <authorList>
            <person name="Palmer J.M."/>
        </authorList>
    </citation>
    <scope>NUCLEOTIDE SEQUENCE [LARGE SCALE GENOMIC DNA]</scope>
    <source>
        <strain evidence="2 3">DSM 7382</strain>
    </source>
</reference>
<protein>
    <submittedName>
        <fullName evidence="2">Uncharacterized protein</fullName>
    </submittedName>
</protein>